<protein>
    <submittedName>
        <fullName evidence="4">Fap amyloid fiber secretin</fullName>
    </submittedName>
</protein>
<evidence type="ECO:0000313" key="4">
    <source>
        <dbReference type="EMBL" id="AJG25073.1"/>
    </source>
</evidence>
<dbReference type="AlphaFoldDB" id="A0A0C4YPV8"/>
<evidence type="ECO:0000313" key="5">
    <source>
        <dbReference type="Proteomes" id="UP000031843"/>
    </source>
</evidence>
<keyword evidence="1" id="KW-0175">Coiled coil</keyword>
<keyword evidence="3" id="KW-0732">Signal</keyword>
<sequence length="444" mass="46369">MKTELALMGTLAGTLISAGAWAQVSAQPGADERIERLTKLVEQQDKTIKALEQRLNDLEMVGARGRGVVAGTGSSANGNAGGGMTAAGVPSLAQSASPAAGGTANATPAGDTPVVGSDARETQQQARVQSKDLVYQSEHAPLFERRLTIDSGFIYSYYDRRALSLSGFLALDAIFLGTINLNQTKSHTLTYDTIARYGLSERLSMDFDLPVTYRNTNFISGGAGGSASSLSDATLSTTALGDISMGLYYQFLRESGAAPDVVGSIRVRAPTGRSPFGIKLVSADPNNNNNLNIADQLPTGNGVWAVTAGLSLLKTYDPVVLFVNASYTYNIKRSVSDISSVQGQVTPADVKLGDTIGFGGGLALALNDRTSMSMAFNAAISSSTQVTTAGVTQTVIGSRANVATMTFGFNHVITKGLSVSTAIGLGLTPDAPNYTVTLRFPYTF</sequence>
<reference evidence="4 5" key="1">
    <citation type="journal article" date="2015" name="Genome Announc.">
        <title>Complete Genome Sequence of Cupriavidus basilensis 4G11, Isolated from the Oak Ridge Field Research Center Site.</title>
        <authorList>
            <person name="Ray J."/>
            <person name="Waters R.J."/>
            <person name="Skerker J.M."/>
            <person name="Kuehl J.V."/>
            <person name="Price M.N."/>
            <person name="Huang J."/>
            <person name="Chakraborty R."/>
            <person name="Arkin A.P."/>
            <person name="Deutschbauer A."/>
        </authorList>
    </citation>
    <scope>NUCLEOTIDE SEQUENCE [LARGE SCALE GENOMIC DNA]</scope>
    <source>
        <strain evidence="4">4G11</strain>
    </source>
</reference>
<proteinExistence type="predicted"/>
<dbReference type="KEGG" id="cbw:RR42_s3497"/>
<dbReference type="EMBL" id="CP010537">
    <property type="protein sequence ID" value="AJG25073.1"/>
    <property type="molecule type" value="Genomic_DNA"/>
</dbReference>
<feature type="coiled-coil region" evidence="1">
    <location>
        <begin position="34"/>
        <end position="61"/>
    </location>
</feature>
<dbReference type="RefSeq" id="WP_052495228.1">
    <property type="nucleotide sequence ID" value="NZ_CP010537.1"/>
</dbReference>
<evidence type="ECO:0000256" key="3">
    <source>
        <dbReference type="SAM" id="SignalP"/>
    </source>
</evidence>
<evidence type="ECO:0000256" key="1">
    <source>
        <dbReference type="SAM" id="Coils"/>
    </source>
</evidence>
<dbReference type="Proteomes" id="UP000031843">
    <property type="component" value="Chromosome secondary"/>
</dbReference>
<gene>
    <name evidence="4" type="ORF">RR42_s3497</name>
</gene>
<name>A0A0C4YPV8_9BURK</name>
<evidence type="ECO:0000256" key="2">
    <source>
        <dbReference type="SAM" id="MobiDB-lite"/>
    </source>
</evidence>
<feature type="compositionally biased region" description="Low complexity" evidence="2">
    <location>
        <begin position="96"/>
        <end position="113"/>
    </location>
</feature>
<feature type="chain" id="PRO_5002181895" evidence="3">
    <location>
        <begin position="23"/>
        <end position="444"/>
    </location>
</feature>
<organism evidence="4 5">
    <name type="scientific">Cupriavidus basilensis</name>
    <dbReference type="NCBI Taxonomy" id="68895"/>
    <lineage>
        <taxon>Bacteria</taxon>
        <taxon>Pseudomonadati</taxon>
        <taxon>Pseudomonadota</taxon>
        <taxon>Betaproteobacteria</taxon>
        <taxon>Burkholderiales</taxon>
        <taxon>Burkholderiaceae</taxon>
        <taxon>Cupriavidus</taxon>
    </lineage>
</organism>
<keyword evidence="5" id="KW-1185">Reference proteome</keyword>
<feature type="signal peptide" evidence="3">
    <location>
        <begin position="1"/>
        <end position="22"/>
    </location>
</feature>
<feature type="region of interest" description="Disordered" evidence="2">
    <location>
        <begin position="93"/>
        <end position="129"/>
    </location>
</feature>
<accession>A0A0C4YPV8</accession>
<dbReference type="STRING" id="68895.RR42_s3497"/>